<feature type="domain" description="Response regulatory" evidence="2">
    <location>
        <begin position="3"/>
        <end position="118"/>
    </location>
</feature>
<dbReference type="EMBL" id="CP134050">
    <property type="protein sequence ID" value="WNC13428.1"/>
    <property type="molecule type" value="Genomic_DNA"/>
</dbReference>
<keyword evidence="4" id="KW-1185">Reference proteome</keyword>
<organism evidence="3 4">
    <name type="scientific">Brevibacillus brevis</name>
    <name type="common">Bacillus brevis</name>
    <dbReference type="NCBI Taxonomy" id="1393"/>
    <lineage>
        <taxon>Bacteria</taxon>
        <taxon>Bacillati</taxon>
        <taxon>Bacillota</taxon>
        <taxon>Bacilli</taxon>
        <taxon>Bacillales</taxon>
        <taxon>Paenibacillaceae</taxon>
        <taxon>Brevibacillus</taxon>
    </lineage>
</organism>
<reference evidence="3 4" key="1">
    <citation type="submission" date="2023-09" db="EMBL/GenBank/DDBJ databases">
        <title>Complete Genome and Methylome dissection of Bacillus brevis NEB573 original source of BbsI restriction endonuclease.</title>
        <authorList>
            <person name="Fomenkov A."/>
            <person name="Roberts R.D."/>
        </authorList>
    </citation>
    <scope>NUCLEOTIDE SEQUENCE [LARGE SCALE GENOMIC DNA]</scope>
    <source>
        <strain evidence="3 4">NEB573</strain>
    </source>
</reference>
<dbReference type="InterPro" id="IPR001789">
    <property type="entry name" value="Sig_transdc_resp-reg_receiver"/>
</dbReference>
<dbReference type="InterPro" id="IPR052048">
    <property type="entry name" value="ST_Response_Regulator"/>
</dbReference>
<keyword evidence="1" id="KW-0597">Phosphoprotein</keyword>
<sequence>MNSIMIVDVAAFTRLMLRNIFESLGFEVIAEADNGKEAVRNYRLYRPSLVLIDIAVQDMDGLTASREILKYDQEAKIIICSAITDRATVIGAVHMGVCDFIAKPLQKERVEWAIEHILGTEMRNEDGFQMLDRKKGWYASLT</sequence>
<evidence type="ECO:0000259" key="2">
    <source>
        <dbReference type="PROSITE" id="PS50110"/>
    </source>
</evidence>
<dbReference type="PANTHER" id="PTHR43228">
    <property type="entry name" value="TWO-COMPONENT RESPONSE REGULATOR"/>
    <property type="match status" value="1"/>
</dbReference>
<protein>
    <submittedName>
        <fullName evidence="3">Response regulator</fullName>
    </submittedName>
</protein>
<evidence type="ECO:0000313" key="4">
    <source>
        <dbReference type="Proteomes" id="UP001256827"/>
    </source>
</evidence>
<dbReference type="RefSeq" id="WP_310764934.1">
    <property type="nucleotide sequence ID" value="NZ_CP134050.1"/>
</dbReference>
<dbReference type="PANTHER" id="PTHR43228:SF1">
    <property type="entry name" value="TWO-COMPONENT RESPONSE REGULATOR ARR22"/>
    <property type="match status" value="1"/>
</dbReference>
<gene>
    <name evidence="3" type="ORF">RGB73_22415</name>
</gene>
<dbReference type="PROSITE" id="PS50110">
    <property type="entry name" value="RESPONSE_REGULATORY"/>
    <property type="match status" value="1"/>
</dbReference>
<dbReference type="SMART" id="SM00448">
    <property type="entry name" value="REC"/>
    <property type="match status" value="1"/>
</dbReference>
<proteinExistence type="predicted"/>
<dbReference type="SUPFAM" id="SSF52172">
    <property type="entry name" value="CheY-like"/>
    <property type="match status" value="1"/>
</dbReference>
<evidence type="ECO:0000313" key="3">
    <source>
        <dbReference type="EMBL" id="WNC13428.1"/>
    </source>
</evidence>
<name>A0ABY9T0E6_BREBE</name>
<dbReference type="Pfam" id="PF00072">
    <property type="entry name" value="Response_reg"/>
    <property type="match status" value="1"/>
</dbReference>
<feature type="modified residue" description="4-aspartylphosphate" evidence="1">
    <location>
        <position position="53"/>
    </location>
</feature>
<evidence type="ECO:0000256" key="1">
    <source>
        <dbReference type="PROSITE-ProRule" id="PRU00169"/>
    </source>
</evidence>
<dbReference type="InterPro" id="IPR011006">
    <property type="entry name" value="CheY-like_superfamily"/>
</dbReference>
<dbReference type="Proteomes" id="UP001256827">
    <property type="component" value="Chromosome"/>
</dbReference>
<accession>A0ABY9T0E6</accession>
<dbReference type="Gene3D" id="3.40.50.2300">
    <property type="match status" value="1"/>
</dbReference>